<sequence length="143" mass="15620">MSTINFQKQTPTATKHGLSFLLILSALMAVTSLSTDIYLPAMPMMAKDLQGDAELTITGFLIGFCIAQLIWGPISDRYGRRLPLFIGLGLFIIGSVGCALSTNIEQIVFWRVFQALGACTGPMLARAMIRDLFSRTRAAQMLS</sequence>
<dbReference type="AlphaFoldDB" id="A0A328TP84"/>
<feature type="transmembrane region" description="Helical" evidence="6">
    <location>
        <begin position="108"/>
        <end position="129"/>
    </location>
</feature>
<dbReference type="EMBL" id="LJAM02000656">
    <property type="protein sequence ID" value="RAP69646.1"/>
    <property type="molecule type" value="Genomic_DNA"/>
</dbReference>
<proteinExistence type="predicted"/>
<dbReference type="GO" id="GO:0005886">
    <property type="term" value="C:plasma membrane"/>
    <property type="evidence" value="ECO:0007669"/>
    <property type="project" value="TreeGrafter"/>
</dbReference>
<organism evidence="8 9">
    <name type="scientific">Candidatus Erwinia dacicola</name>
    <dbReference type="NCBI Taxonomy" id="252393"/>
    <lineage>
        <taxon>Bacteria</taxon>
        <taxon>Pseudomonadati</taxon>
        <taxon>Pseudomonadota</taxon>
        <taxon>Gammaproteobacteria</taxon>
        <taxon>Enterobacterales</taxon>
        <taxon>Erwiniaceae</taxon>
        <taxon>Erwinia</taxon>
    </lineage>
</organism>
<protein>
    <submittedName>
        <fullName evidence="8">Sugar (And other) transporter family protein</fullName>
    </submittedName>
</protein>
<reference evidence="8" key="1">
    <citation type="submission" date="2018-04" db="EMBL/GenBank/DDBJ databases">
        <title>Genomes of the Obligate Erwinia dacicola and Facultative Enterobacter sp. OLF Endosymbionts of the Olive Fruit fly, Bactrocera oleae.</title>
        <authorList>
            <person name="Estes A.M."/>
            <person name="Hearn D.J."/>
            <person name="Agarwal S."/>
            <person name="Pierson E.A."/>
            <person name="Dunning-Hotopp J.C."/>
        </authorList>
    </citation>
    <scope>NUCLEOTIDE SEQUENCE [LARGE SCALE GENOMIC DNA]</scope>
    <source>
        <strain evidence="8">Oroville</strain>
    </source>
</reference>
<feature type="domain" description="Major facilitator superfamily (MFS) profile" evidence="7">
    <location>
        <begin position="1"/>
        <end position="143"/>
    </location>
</feature>
<dbReference type="Pfam" id="PF07690">
    <property type="entry name" value="MFS_1"/>
    <property type="match status" value="1"/>
</dbReference>
<accession>A0A328TP84</accession>
<comment type="subcellular location">
    <subcellularLocation>
        <location evidence="1">Membrane</location>
        <topology evidence="1">Multi-pass membrane protein</topology>
    </subcellularLocation>
</comment>
<evidence type="ECO:0000256" key="2">
    <source>
        <dbReference type="ARBA" id="ARBA00022448"/>
    </source>
</evidence>
<keyword evidence="2" id="KW-0813">Transport</keyword>
<keyword evidence="3 6" id="KW-0812">Transmembrane</keyword>
<dbReference type="PANTHER" id="PTHR23502">
    <property type="entry name" value="MAJOR FACILITATOR SUPERFAMILY"/>
    <property type="match status" value="1"/>
</dbReference>
<evidence type="ECO:0000313" key="9">
    <source>
        <dbReference type="Proteomes" id="UP000244334"/>
    </source>
</evidence>
<dbReference type="PANTHER" id="PTHR23502:SF132">
    <property type="entry name" value="POLYAMINE TRANSPORTER 2-RELATED"/>
    <property type="match status" value="1"/>
</dbReference>
<dbReference type="InterPro" id="IPR011701">
    <property type="entry name" value="MFS"/>
</dbReference>
<keyword evidence="5 6" id="KW-0472">Membrane</keyword>
<comment type="caution">
    <text evidence="8">The sequence shown here is derived from an EMBL/GenBank/DDBJ whole genome shotgun (WGS) entry which is preliminary data.</text>
</comment>
<evidence type="ECO:0000256" key="1">
    <source>
        <dbReference type="ARBA" id="ARBA00004141"/>
    </source>
</evidence>
<evidence type="ECO:0000256" key="6">
    <source>
        <dbReference type="SAM" id="Phobius"/>
    </source>
</evidence>
<gene>
    <name evidence="8" type="ORF">ACZ87_03563</name>
</gene>
<dbReference type="SUPFAM" id="SSF103473">
    <property type="entry name" value="MFS general substrate transporter"/>
    <property type="match status" value="1"/>
</dbReference>
<keyword evidence="9" id="KW-1185">Reference proteome</keyword>
<dbReference type="Gene3D" id="1.20.1720.10">
    <property type="entry name" value="Multidrug resistance protein D"/>
    <property type="match status" value="1"/>
</dbReference>
<dbReference type="GO" id="GO:1990961">
    <property type="term" value="P:xenobiotic detoxification by transmembrane export across the plasma membrane"/>
    <property type="evidence" value="ECO:0007669"/>
    <property type="project" value="TreeGrafter"/>
</dbReference>
<name>A0A328TP84_9GAMM</name>
<evidence type="ECO:0000256" key="3">
    <source>
        <dbReference type="ARBA" id="ARBA00022692"/>
    </source>
</evidence>
<dbReference type="PROSITE" id="PS50850">
    <property type="entry name" value="MFS"/>
    <property type="match status" value="1"/>
</dbReference>
<dbReference type="Proteomes" id="UP000244334">
    <property type="component" value="Unassembled WGS sequence"/>
</dbReference>
<dbReference type="InterPro" id="IPR036259">
    <property type="entry name" value="MFS_trans_sf"/>
</dbReference>
<evidence type="ECO:0000313" key="8">
    <source>
        <dbReference type="EMBL" id="RAP69646.1"/>
    </source>
</evidence>
<dbReference type="RefSeq" id="WP_162475650.1">
    <property type="nucleotide sequence ID" value="NZ_LJAM02000656.1"/>
</dbReference>
<feature type="transmembrane region" description="Helical" evidence="6">
    <location>
        <begin position="84"/>
        <end position="102"/>
    </location>
</feature>
<keyword evidence="4 6" id="KW-1133">Transmembrane helix</keyword>
<dbReference type="InterPro" id="IPR020846">
    <property type="entry name" value="MFS_dom"/>
</dbReference>
<evidence type="ECO:0000259" key="7">
    <source>
        <dbReference type="PROSITE" id="PS50850"/>
    </source>
</evidence>
<feature type="transmembrane region" description="Helical" evidence="6">
    <location>
        <begin position="53"/>
        <end position="72"/>
    </location>
</feature>
<evidence type="ECO:0000256" key="4">
    <source>
        <dbReference type="ARBA" id="ARBA00022989"/>
    </source>
</evidence>
<evidence type="ECO:0000256" key="5">
    <source>
        <dbReference type="ARBA" id="ARBA00023136"/>
    </source>
</evidence>
<feature type="non-terminal residue" evidence="8">
    <location>
        <position position="143"/>
    </location>
</feature>
<dbReference type="GO" id="GO:0015385">
    <property type="term" value="F:sodium:proton antiporter activity"/>
    <property type="evidence" value="ECO:0007669"/>
    <property type="project" value="TreeGrafter"/>
</dbReference>
<feature type="transmembrane region" description="Helical" evidence="6">
    <location>
        <begin position="20"/>
        <end position="41"/>
    </location>
</feature>